<dbReference type="SUPFAM" id="SSF46785">
    <property type="entry name" value="Winged helix' DNA-binding domain"/>
    <property type="match status" value="1"/>
</dbReference>
<organism evidence="5 6">
    <name type="scientific">Azohydromonas lata</name>
    <dbReference type="NCBI Taxonomy" id="45677"/>
    <lineage>
        <taxon>Bacteria</taxon>
        <taxon>Pseudomonadati</taxon>
        <taxon>Pseudomonadota</taxon>
        <taxon>Betaproteobacteria</taxon>
        <taxon>Burkholderiales</taxon>
        <taxon>Sphaerotilaceae</taxon>
        <taxon>Azohydromonas</taxon>
    </lineage>
</organism>
<dbReference type="InterPro" id="IPR036390">
    <property type="entry name" value="WH_DNA-bd_sf"/>
</dbReference>
<accession>A0ABU5IB51</accession>
<dbReference type="InterPro" id="IPR023187">
    <property type="entry name" value="Tscrpt_reg_MarR-type_CS"/>
</dbReference>
<dbReference type="RefSeq" id="WP_322464581.1">
    <property type="nucleotide sequence ID" value="NZ_JAXOJX010000004.1"/>
</dbReference>
<evidence type="ECO:0000259" key="4">
    <source>
        <dbReference type="PROSITE" id="PS50995"/>
    </source>
</evidence>
<keyword evidence="6" id="KW-1185">Reference proteome</keyword>
<dbReference type="InterPro" id="IPR000835">
    <property type="entry name" value="HTH_MarR-typ"/>
</dbReference>
<dbReference type="PANTHER" id="PTHR33164">
    <property type="entry name" value="TRANSCRIPTIONAL REGULATOR, MARR FAMILY"/>
    <property type="match status" value="1"/>
</dbReference>
<protein>
    <submittedName>
        <fullName evidence="5">MarR family transcriptional regulator</fullName>
    </submittedName>
</protein>
<dbReference type="PANTHER" id="PTHR33164:SF57">
    <property type="entry name" value="MARR-FAMILY TRANSCRIPTIONAL REGULATOR"/>
    <property type="match status" value="1"/>
</dbReference>
<gene>
    <name evidence="5" type="ORF">SM757_04865</name>
</gene>
<feature type="domain" description="HTH marR-type" evidence="4">
    <location>
        <begin position="11"/>
        <end position="145"/>
    </location>
</feature>
<evidence type="ECO:0000256" key="2">
    <source>
        <dbReference type="ARBA" id="ARBA00023125"/>
    </source>
</evidence>
<name>A0ABU5IB51_9BURK</name>
<keyword evidence="3" id="KW-0804">Transcription</keyword>
<evidence type="ECO:0000313" key="6">
    <source>
        <dbReference type="Proteomes" id="UP001293718"/>
    </source>
</evidence>
<dbReference type="InterPro" id="IPR036388">
    <property type="entry name" value="WH-like_DNA-bd_sf"/>
</dbReference>
<dbReference type="SMART" id="SM00347">
    <property type="entry name" value="HTH_MARR"/>
    <property type="match status" value="1"/>
</dbReference>
<dbReference type="Pfam" id="PF12802">
    <property type="entry name" value="MarR_2"/>
    <property type="match status" value="1"/>
</dbReference>
<dbReference type="PROSITE" id="PS50995">
    <property type="entry name" value="HTH_MARR_2"/>
    <property type="match status" value="1"/>
</dbReference>
<reference evidence="5 6" key="1">
    <citation type="submission" date="2023-11" db="EMBL/GenBank/DDBJ databases">
        <title>Draft genome of Azohydromonas lata strain H1 (DSM1123), a polyhydroxyalkanoate producer.</title>
        <authorList>
            <person name="Traversa D."/>
            <person name="D'Addabbo P."/>
            <person name="Pazzani C."/>
            <person name="Manzari C."/>
            <person name="Chiara M."/>
            <person name="Scrascia M."/>
        </authorList>
    </citation>
    <scope>NUCLEOTIDE SEQUENCE [LARGE SCALE GENOMIC DNA]</scope>
    <source>
        <strain evidence="5 6">H1</strain>
    </source>
</reference>
<dbReference type="Proteomes" id="UP001293718">
    <property type="component" value="Unassembled WGS sequence"/>
</dbReference>
<sequence>MPTKNPATGPADEVVEQLDALLFAFRGEMHRAMREADLPVSPMEVRVLLHVAHHPGCTAGDLARHSGRDKGQLTRLIQHLEEEGLLRREAHAEDRRAQCLFATEAGEALHARMRAERRALARGLLDRLDAQEQAQLAGLLGKLRAGRAP</sequence>
<dbReference type="PROSITE" id="PS01117">
    <property type="entry name" value="HTH_MARR_1"/>
    <property type="match status" value="1"/>
</dbReference>
<dbReference type="PRINTS" id="PR00598">
    <property type="entry name" value="HTHMARR"/>
</dbReference>
<evidence type="ECO:0000256" key="1">
    <source>
        <dbReference type="ARBA" id="ARBA00023015"/>
    </source>
</evidence>
<comment type="caution">
    <text evidence="5">The sequence shown here is derived from an EMBL/GenBank/DDBJ whole genome shotgun (WGS) entry which is preliminary data.</text>
</comment>
<keyword evidence="1" id="KW-0805">Transcription regulation</keyword>
<dbReference type="EMBL" id="JAXOJX010000004">
    <property type="protein sequence ID" value="MDZ5455895.1"/>
    <property type="molecule type" value="Genomic_DNA"/>
</dbReference>
<proteinExistence type="predicted"/>
<evidence type="ECO:0000256" key="3">
    <source>
        <dbReference type="ARBA" id="ARBA00023163"/>
    </source>
</evidence>
<keyword evidence="2" id="KW-0238">DNA-binding</keyword>
<evidence type="ECO:0000313" key="5">
    <source>
        <dbReference type="EMBL" id="MDZ5455895.1"/>
    </source>
</evidence>
<dbReference type="Gene3D" id="1.10.10.10">
    <property type="entry name" value="Winged helix-like DNA-binding domain superfamily/Winged helix DNA-binding domain"/>
    <property type="match status" value="1"/>
</dbReference>
<dbReference type="InterPro" id="IPR039422">
    <property type="entry name" value="MarR/SlyA-like"/>
</dbReference>